<gene>
    <name evidence="1" type="ORF">L9F63_008930</name>
</gene>
<name>A0AAD8E252_DIPPU</name>
<protein>
    <submittedName>
        <fullName evidence="1">Uncharacterized protein</fullName>
    </submittedName>
</protein>
<evidence type="ECO:0000313" key="2">
    <source>
        <dbReference type="Proteomes" id="UP001233999"/>
    </source>
</evidence>
<proteinExistence type="predicted"/>
<dbReference type="Proteomes" id="UP001233999">
    <property type="component" value="Unassembled WGS sequence"/>
</dbReference>
<reference evidence="1" key="2">
    <citation type="submission" date="2023-05" db="EMBL/GenBank/DDBJ databases">
        <authorList>
            <person name="Fouks B."/>
        </authorList>
    </citation>
    <scope>NUCLEOTIDE SEQUENCE</scope>
    <source>
        <strain evidence="1">Stay&amp;Tobe</strain>
        <tissue evidence="1">Testes</tissue>
    </source>
</reference>
<reference evidence="1" key="1">
    <citation type="journal article" date="2023" name="IScience">
        <title>Live-bearing cockroach genome reveals convergent evolutionary mechanisms linked to viviparity in insects and beyond.</title>
        <authorList>
            <person name="Fouks B."/>
            <person name="Harrison M.C."/>
            <person name="Mikhailova A.A."/>
            <person name="Marchal E."/>
            <person name="English S."/>
            <person name="Carruthers M."/>
            <person name="Jennings E.C."/>
            <person name="Chiamaka E.L."/>
            <person name="Frigard R.A."/>
            <person name="Pippel M."/>
            <person name="Attardo G.M."/>
            <person name="Benoit J.B."/>
            <person name="Bornberg-Bauer E."/>
            <person name="Tobe S.S."/>
        </authorList>
    </citation>
    <scope>NUCLEOTIDE SEQUENCE</scope>
    <source>
        <strain evidence="1">Stay&amp;Tobe</strain>
    </source>
</reference>
<keyword evidence="2" id="KW-1185">Reference proteome</keyword>
<evidence type="ECO:0000313" key="1">
    <source>
        <dbReference type="EMBL" id="KAJ9573717.1"/>
    </source>
</evidence>
<dbReference type="AlphaFoldDB" id="A0AAD8E252"/>
<accession>A0AAD8E252</accession>
<feature type="non-terminal residue" evidence="1">
    <location>
        <position position="58"/>
    </location>
</feature>
<dbReference type="EMBL" id="JASPKZ010010685">
    <property type="protein sequence ID" value="KAJ9573717.1"/>
    <property type="molecule type" value="Genomic_DNA"/>
</dbReference>
<comment type="caution">
    <text evidence="1">The sequence shown here is derived from an EMBL/GenBank/DDBJ whole genome shotgun (WGS) entry which is preliminary data.</text>
</comment>
<sequence length="58" mass="6654">ISCEENLVDLCNRNSVVVFLLIRRNLKGKKVDLPQSSLNIACYNCIYSSYRKHCKSGF</sequence>
<feature type="non-terminal residue" evidence="1">
    <location>
        <position position="1"/>
    </location>
</feature>
<organism evidence="1 2">
    <name type="scientific">Diploptera punctata</name>
    <name type="common">Pacific beetle cockroach</name>
    <dbReference type="NCBI Taxonomy" id="6984"/>
    <lineage>
        <taxon>Eukaryota</taxon>
        <taxon>Metazoa</taxon>
        <taxon>Ecdysozoa</taxon>
        <taxon>Arthropoda</taxon>
        <taxon>Hexapoda</taxon>
        <taxon>Insecta</taxon>
        <taxon>Pterygota</taxon>
        <taxon>Neoptera</taxon>
        <taxon>Polyneoptera</taxon>
        <taxon>Dictyoptera</taxon>
        <taxon>Blattodea</taxon>
        <taxon>Blaberoidea</taxon>
        <taxon>Blaberidae</taxon>
        <taxon>Diplopterinae</taxon>
        <taxon>Diploptera</taxon>
    </lineage>
</organism>